<dbReference type="GeneID" id="7202901"/>
<organism evidence="2 3">
    <name type="scientific">Phaeodactylum tricornutum (strain CCAP 1055/1)</name>
    <dbReference type="NCBI Taxonomy" id="556484"/>
    <lineage>
        <taxon>Eukaryota</taxon>
        <taxon>Sar</taxon>
        <taxon>Stramenopiles</taxon>
        <taxon>Ochrophyta</taxon>
        <taxon>Bacillariophyta</taxon>
        <taxon>Bacillariophyceae</taxon>
        <taxon>Bacillariophycidae</taxon>
        <taxon>Naviculales</taxon>
        <taxon>Phaeodactylaceae</taxon>
        <taxon>Phaeodactylum</taxon>
    </lineage>
</organism>
<proteinExistence type="predicted"/>
<reference evidence="3" key="2">
    <citation type="submission" date="2008-08" db="EMBL/GenBank/DDBJ databases">
        <authorList>
            <consortium name="Diatom Consortium"/>
            <person name="Grigoriev I."/>
            <person name="Grimwood J."/>
            <person name="Kuo A."/>
            <person name="Otillar R.P."/>
            <person name="Salamov A."/>
            <person name="Detter J.C."/>
            <person name="Lindquist E."/>
            <person name="Shapiro H."/>
            <person name="Lucas S."/>
            <person name="Glavina del Rio T."/>
            <person name="Pitluck S."/>
            <person name="Rokhsar D."/>
            <person name="Bowler C."/>
        </authorList>
    </citation>
    <scope>GENOME REANNOTATION</scope>
    <source>
        <strain evidence="3">CCAP 1055/1</strain>
    </source>
</reference>
<accession>B7G4N3</accession>
<feature type="region of interest" description="Disordered" evidence="1">
    <location>
        <begin position="44"/>
        <end position="63"/>
    </location>
</feature>
<evidence type="ECO:0000313" key="2">
    <source>
        <dbReference type="EMBL" id="EEC46482.1"/>
    </source>
</evidence>
<evidence type="ECO:0000256" key="1">
    <source>
        <dbReference type="SAM" id="MobiDB-lite"/>
    </source>
</evidence>
<dbReference type="AlphaFoldDB" id="B7G4N3"/>
<keyword evidence="3" id="KW-1185">Reference proteome</keyword>
<reference evidence="2 3" key="1">
    <citation type="journal article" date="2008" name="Nature">
        <title>The Phaeodactylum genome reveals the evolutionary history of diatom genomes.</title>
        <authorList>
            <person name="Bowler C."/>
            <person name="Allen A.E."/>
            <person name="Badger J.H."/>
            <person name="Grimwood J."/>
            <person name="Jabbari K."/>
            <person name="Kuo A."/>
            <person name="Maheswari U."/>
            <person name="Martens C."/>
            <person name="Maumus F."/>
            <person name="Otillar R.P."/>
            <person name="Rayko E."/>
            <person name="Salamov A."/>
            <person name="Vandepoele K."/>
            <person name="Beszteri B."/>
            <person name="Gruber A."/>
            <person name="Heijde M."/>
            <person name="Katinka M."/>
            <person name="Mock T."/>
            <person name="Valentin K."/>
            <person name="Verret F."/>
            <person name="Berges J.A."/>
            <person name="Brownlee C."/>
            <person name="Cadoret J.P."/>
            <person name="Chiovitti A."/>
            <person name="Choi C.J."/>
            <person name="Coesel S."/>
            <person name="De Martino A."/>
            <person name="Detter J.C."/>
            <person name="Durkin C."/>
            <person name="Falciatore A."/>
            <person name="Fournet J."/>
            <person name="Haruta M."/>
            <person name="Huysman M.J."/>
            <person name="Jenkins B.D."/>
            <person name="Jiroutova K."/>
            <person name="Jorgensen R.E."/>
            <person name="Joubert Y."/>
            <person name="Kaplan A."/>
            <person name="Kroger N."/>
            <person name="Kroth P.G."/>
            <person name="La Roche J."/>
            <person name="Lindquist E."/>
            <person name="Lommer M."/>
            <person name="Martin-Jezequel V."/>
            <person name="Lopez P.J."/>
            <person name="Lucas S."/>
            <person name="Mangogna M."/>
            <person name="McGinnis K."/>
            <person name="Medlin L.K."/>
            <person name="Montsant A."/>
            <person name="Oudot-Le Secq M.P."/>
            <person name="Napoli C."/>
            <person name="Obornik M."/>
            <person name="Parker M.S."/>
            <person name="Petit J.L."/>
            <person name="Porcel B.M."/>
            <person name="Poulsen N."/>
            <person name="Robison M."/>
            <person name="Rychlewski L."/>
            <person name="Rynearson T.A."/>
            <person name="Schmutz J."/>
            <person name="Shapiro H."/>
            <person name="Siaut M."/>
            <person name="Stanley M."/>
            <person name="Sussman M.R."/>
            <person name="Taylor A.R."/>
            <person name="Vardi A."/>
            <person name="von Dassow P."/>
            <person name="Vyverman W."/>
            <person name="Willis A."/>
            <person name="Wyrwicz L.S."/>
            <person name="Rokhsar D.S."/>
            <person name="Weissenbach J."/>
            <person name="Armbrust E.V."/>
            <person name="Green B.R."/>
            <person name="Van de Peer Y."/>
            <person name="Grigoriev I.V."/>
        </authorList>
    </citation>
    <scope>NUCLEOTIDE SEQUENCE [LARGE SCALE GENOMIC DNA]</scope>
    <source>
        <strain evidence="2 3">CCAP 1055/1</strain>
    </source>
</reference>
<dbReference type="EMBL" id="CM000616">
    <property type="protein sequence ID" value="EEC46482.1"/>
    <property type="molecule type" value="Genomic_DNA"/>
</dbReference>
<name>B7G4N3_PHATC</name>
<dbReference type="PaxDb" id="2850-Phatr47720"/>
<evidence type="ECO:0000313" key="3">
    <source>
        <dbReference type="Proteomes" id="UP000000759"/>
    </source>
</evidence>
<dbReference type="Proteomes" id="UP000000759">
    <property type="component" value="Chromosome 14"/>
</dbReference>
<protein>
    <submittedName>
        <fullName evidence="2">Uncharacterized protein</fullName>
    </submittedName>
</protein>
<dbReference type="RefSeq" id="XP_002181942.1">
    <property type="nucleotide sequence ID" value="XM_002181906.1"/>
</dbReference>
<gene>
    <name evidence="2" type="ORF">PHATRDRAFT_47720</name>
</gene>
<dbReference type="KEGG" id="pti:PHATRDRAFT_47720"/>
<dbReference type="HOGENOM" id="CLU_948212_0_0_1"/>
<sequence length="294" mass="28488">MQAEGENSSSSRVSKATKLFAVALVGSALLVASVLQLEENQHAAETRQLRQKPKSGFRVGGLKGVKNSRSLQTNTGTIDLDAGGSGTGEVGINAQAPVGGNGGAKGTSKSGGTLVANGSAAAIDGRAKGMFAGGADLLAETENTGTVEGSTKGYGSGVGEFAGQFGDSTPAPNAATAVPEPYASIEGGGNVKTNIAGVGAGSPDSTGNSTIQGNGSGSGFAAGVGTINNSTEPTGTVLAYGYMTSAGSMGGEATVYGPDANGTSFNTTFAGATDNEFSGGAGNGYVPEAEEAAP</sequence>
<dbReference type="InParanoid" id="B7G4N3"/>